<dbReference type="InterPro" id="IPR020841">
    <property type="entry name" value="PKS_Beta-ketoAc_synthase_dom"/>
</dbReference>
<dbReference type="SUPFAM" id="SSF51735">
    <property type="entry name" value="NAD(P)-binding Rossmann-fold domains"/>
    <property type="match status" value="2"/>
</dbReference>
<dbReference type="InterPro" id="IPR042104">
    <property type="entry name" value="PKS_dehydratase_sf"/>
</dbReference>
<comment type="caution">
    <text evidence="9">The sequence shown here is derived from an EMBL/GenBank/DDBJ whole genome shotgun (WGS) entry which is preliminary data.</text>
</comment>
<dbReference type="Pfam" id="PF08659">
    <property type="entry name" value="KR"/>
    <property type="match status" value="1"/>
</dbReference>
<dbReference type="Pfam" id="PF21089">
    <property type="entry name" value="PKS_DH_N"/>
    <property type="match status" value="1"/>
</dbReference>
<dbReference type="PROSITE" id="PS52004">
    <property type="entry name" value="KS3_2"/>
    <property type="match status" value="1"/>
</dbReference>
<feature type="active site" description="Proton acceptor; for dehydratase activity" evidence="5">
    <location>
        <position position="1500"/>
    </location>
</feature>
<dbReference type="InterPro" id="IPR014043">
    <property type="entry name" value="Acyl_transferase_dom"/>
</dbReference>
<feature type="domain" description="PKS/mFAS DH" evidence="8">
    <location>
        <begin position="1465"/>
        <end position="1768"/>
    </location>
</feature>
<dbReference type="CDD" id="cd00833">
    <property type="entry name" value="PKS"/>
    <property type="match status" value="1"/>
</dbReference>
<dbReference type="PROSITE" id="PS52019">
    <property type="entry name" value="PKS_MFAS_DH"/>
    <property type="match status" value="1"/>
</dbReference>
<dbReference type="Gene3D" id="3.40.47.10">
    <property type="match status" value="1"/>
</dbReference>
<evidence type="ECO:0000313" key="9">
    <source>
        <dbReference type="EMBL" id="MFC6882192.1"/>
    </source>
</evidence>
<evidence type="ECO:0000256" key="2">
    <source>
        <dbReference type="ARBA" id="ARBA00022553"/>
    </source>
</evidence>
<dbReference type="InterPro" id="IPR016035">
    <property type="entry name" value="Acyl_Trfase/lysoPLipase"/>
</dbReference>
<dbReference type="InterPro" id="IPR036736">
    <property type="entry name" value="ACP-like_sf"/>
</dbReference>
<keyword evidence="2" id="KW-0597">Phosphoprotein</keyword>
<dbReference type="InterPro" id="IPR014030">
    <property type="entry name" value="Ketoacyl_synth_N"/>
</dbReference>
<dbReference type="Pfam" id="PF02801">
    <property type="entry name" value="Ketoacyl-synt_C"/>
    <property type="match status" value="1"/>
</dbReference>
<accession>A0ABW2CL04</accession>
<dbReference type="SUPFAM" id="SSF47336">
    <property type="entry name" value="ACP-like"/>
    <property type="match status" value="1"/>
</dbReference>
<evidence type="ECO:0000256" key="4">
    <source>
        <dbReference type="ARBA" id="ARBA00023315"/>
    </source>
</evidence>
<dbReference type="InterPro" id="IPR009081">
    <property type="entry name" value="PP-bd_ACP"/>
</dbReference>
<dbReference type="Gene3D" id="3.10.129.110">
    <property type="entry name" value="Polyketide synthase dehydratase"/>
    <property type="match status" value="1"/>
</dbReference>
<dbReference type="PANTHER" id="PTHR43775">
    <property type="entry name" value="FATTY ACID SYNTHASE"/>
    <property type="match status" value="1"/>
</dbReference>
<dbReference type="InterPro" id="IPR013968">
    <property type="entry name" value="PKS_KR"/>
</dbReference>
<organism evidence="9 10">
    <name type="scientific">Actinomadura yumaensis</name>
    <dbReference type="NCBI Taxonomy" id="111807"/>
    <lineage>
        <taxon>Bacteria</taxon>
        <taxon>Bacillati</taxon>
        <taxon>Actinomycetota</taxon>
        <taxon>Actinomycetes</taxon>
        <taxon>Streptosporangiales</taxon>
        <taxon>Thermomonosporaceae</taxon>
        <taxon>Actinomadura</taxon>
    </lineage>
</organism>
<dbReference type="InterPro" id="IPR016036">
    <property type="entry name" value="Malonyl_transacylase_ACP-bd"/>
</dbReference>
<feature type="region of interest" description="C-terminal hotdog fold" evidence="5">
    <location>
        <begin position="1611"/>
        <end position="1768"/>
    </location>
</feature>
<dbReference type="Gene3D" id="3.40.366.10">
    <property type="entry name" value="Malonyl-Coenzyme A Acyl Carrier Protein, domain 2"/>
    <property type="match status" value="1"/>
</dbReference>
<dbReference type="SMART" id="SM00825">
    <property type="entry name" value="PKS_KS"/>
    <property type="match status" value="1"/>
</dbReference>
<dbReference type="InterPro" id="IPR057326">
    <property type="entry name" value="KR_dom"/>
</dbReference>
<dbReference type="SUPFAM" id="SSF55048">
    <property type="entry name" value="Probable ACP-binding domain of malonyl-CoA ACP transacylase"/>
    <property type="match status" value="1"/>
</dbReference>
<protein>
    <submittedName>
        <fullName evidence="9">SDR family NAD(P)-dependent oxidoreductase</fullName>
    </submittedName>
</protein>
<evidence type="ECO:0000256" key="5">
    <source>
        <dbReference type="PROSITE-ProRule" id="PRU01363"/>
    </source>
</evidence>
<feature type="region of interest" description="N-terminal hotdog fold" evidence="5">
    <location>
        <begin position="1465"/>
        <end position="1591"/>
    </location>
</feature>
<dbReference type="SUPFAM" id="SSF52151">
    <property type="entry name" value="FabD/lysophospholipase-like"/>
    <property type="match status" value="1"/>
</dbReference>
<dbReference type="InterPro" id="IPR050091">
    <property type="entry name" value="PKS_NRPS_Biosynth_Enz"/>
</dbReference>
<dbReference type="PANTHER" id="PTHR43775:SF51">
    <property type="entry name" value="INACTIVE PHENOLPHTHIOCEROL SYNTHESIS POLYKETIDE SYNTHASE TYPE I PKS1-RELATED"/>
    <property type="match status" value="1"/>
</dbReference>
<dbReference type="SUPFAM" id="SSF53901">
    <property type="entry name" value="Thiolase-like"/>
    <property type="match status" value="1"/>
</dbReference>
<name>A0ABW2CL04_9ACTN</name>
<dbReference type="InterPro" id="IPR049551">
    <property type="entry name" value="PKS_DH_C"/>
</dbReference>
<dbReference type="EMBL" id="JBHSXS010000012">
    <property type="protein sequence ID" value="MFC6882192.1"/>
    <property type="molecule type" value="Genomic_DNA"/>
</dbReference>
<proteinExistence type="predicted"/>
<dbReference type="Gene3D" id="1.10.1200.10">
    <property type="entry name" value="ACP-like"/>
    <property type="match status" value="1"/>
</dbReference>
<dbReference type="SMART" id="SM00827">
    <property type="entry name" value="PKS_AT"/>
    <property type="match status" value="1"/>
</dbReference>
<dbReference type="InterPro" id="IPR001227">
    <property type="entry name" value="Ac_transferase_dom_sf"/>
</dbReference>
<evidence type="ECO:0000313" key="10">
    <source>
        <dbReference type="Proteomes" id="UP001596380"/>
    </source>
</evidence>
<reference evidence="10" key="1">
    <citation type="journal article" date="2019" name="Int. J. Syst. Evol. Microbiol.">
        <title>The Global Catalogue of Microorganisms (GCM) 10K type strain sequencing project: providing services to taxonomists for standard genome sequencing and annotation.</title>
        <authorList>
            <consortium name="The Broad Institute Genomics Platform"/>
            <consortium name="The Broad Institute Genome Sequencing Center for Infectious Disease"/>
            <person name="Wu L."/>
            <person name="Ma J."/>
        </authorList>
    </citation>
    <scope>NUCLEOTIDE SEQUENCE [LARGE SCALE GENOMIC DNA]</scope>
    <source>
        <strain evidence="10">JCM 3369</strain>
    </source>
</reference>
<keyword evidence="1" id="KW-0596">Phosphopantetheine</keyword>
<dbReference type="Pfam" id="PF00698">
    <property type="entry name" value="Acyl_transf_1"/>
    <property type="match status" value="1"/>
</dbReference>
<dbReference type="CDD" id="cd08953">
    <property type="entry name" value="KR_2_SDR_x"/>
    <property type="match status" value="1"/>
</dbReference>
<dbReference type="Gene3D" id="3.40.50.720">
    <property type="entry name" value="NAD(P)-binding Rossmann-like Domain"/>
    <property type="match status" value="1"/>
</dbReference>
<dbReference type="InterPro" id="IPR049900">
    <property type="entry name" value="PKS_mFAS_DH"/>
</dbReference>
<dbReference type="PROSITE" id="PS50075">
    <property type="entry name" value="CARRIER"/>
    <property type="match status" value="1"/>
</dbReference>
<keyword evidence="3" id="KW-0808">Transferase</keyword>
<sequence>MVQIAIVGMACHYPDAGSPRELWENVLAGRRAFRRLPDERMRLADYWDADPAAPDRFYARTAAVIEGYEFDRLAHRIAGSTYRSTDLTHWLALDVAGRALADAGFPRAEGLPRERTGVVVGNTLTGEFTRANLMRVRWPYVRRVVGAALLEQGWDEDRLAPFLDGLERSYKTPFPEIDEDTLAGALSNTIAGRICNHFDLNGGGYTVDGACSSSLLAVAAACRALQDGEADVVVAGGVDLSIDPFEIVGFAKTGALARTEMRVYDRGSNGFWPGEGCGMVVLMREEDAALAGRPPYARIPGWGVSSDGKGGITRPEAAGYRLALRRAYERAGFGIDTVGLFEGHGTGTEVGDATELTALSEARAEAESASASASAAGDRASAPPAAIGSIKAMIGHTKAAAGVAGLIKAALAVHEQVLPPTVGCVDPHPLLADGSGALRALRKAEPWPSGVPVRAGVMSMGFGGINTHIVVEGAGPRRSASFDSRTGELASSPQDAELLLVDGATPAELRDRLAELADWVPRLSYAQLADLAGALQRRLRDLPHRAALIVSSPDDAAWRLRAALEALDSGRHMQITADGHVLLGDMGDIGGTGRTARTTRIGYLFPGQGSGRGTSGGALRRRFAEVEDVYARAALPATGDMAATAVAQPRIVTGSMAGLRALSALGLHGSVAVGHSLGELSALHWAGALDGEALLRVAAARGEIMAERGRPGGMAGISAPPEAVERLITGLPVVVAGYNGPAQTVVAGEDEAVRAAVARAEDARMRWTLLPVPLAFHSPLVAPAADAFAARLAREPFGRVARRVVSTVTGEALAPDADLRALLRRQITAPVLFAQALERAAEETGLLVEVGPGRVLTGLASEAIGVPAVALDTDDESLAGLLRVAGAAFVIGAPVDHGALFRGRVLRPLDIGAEFAFFTSPCERMPAVDIASAVQPAPPVPGRTDAEAADAVLESGESSKELLRRLVAERVELPVETVGDDSHLLDDLHLSSITVGQVMNDAARSLGVSVVQPPLNFATATVTELAGALDTLAAGAAHGAPEIVQGAEAWARPFTVDLDEVPLPVPPPAPPASRAGEWVRFADAANELAGPLCDALRDAGVGGGVLVWLPENCTRAHLELALNGAQTALGGERDSRFVLVQHGRGAAGLAKTLRQEAPHLRVTIVQAPAPLATVERIVAEVAATTGFSEAHYGADGVRRVPTLRPMPVEQARTDVPLNGDDVLLVTGGGKGITAECALAVANDTGAALALLGRSDPAGDAELAANLQRMADGGVTVRYVRADVTEPAQVEAAVGEVTRELGPVTAVLHGAGRNEPRALGGLDAEAFRETFAPKIDGLRTVLASVDPGRLRLLVTFGSIIGRAGLPGEAHYATANEWLAELTRDAAAAHPRCRTVCMEWSVWSGVGMGERLSVVESLAREGVTPLTPDQGVRIMRRLVTDPDAPPVVVVSGRTGSVDTVRRDLPPLPLLRFVDRPLVRYHGVELVTEVELNAGTDRYLADHLLDGALLFPAVFGLEAMAQAAAAVTGRRALPVIENAEFVRPVVVPPDASTMIRIAAVVTGDGVVQAAVRSSETGFAADHFRARLRLGGEAAETTEATVDGTPGGAIGVVRDGPPYQTDDDLPAVPLDPAADLYGSVLFQGRRFQRLRRYHRVAARSVDAEVAACEADWFAGFLPDELLLGDPGVRDALMHGNQVCVPDATLLPVRIERLVPGGGGLSAAAGPLRYCATERYRDGDTYVYDIALRTKAGEVVERWDGLHLRAVRKGDGRGPWAAPLLGPHLERSVEDLTGARPAVVVEPVGDPDRMRERRARTALAAGRAFGRAVTVAHRPDGRPEVPGGHAVSASHGAGLTLFAADTGAVACDVETVAARSAADWAGLLGPHEPLAGLVAAQAREDGRDAACTRVWTALECLRKAGLPADAPLALIRSDGAGWTVFGSGGLRVCTFVTALRDAPDPAAFAILVEGRS</sequence>
<evidence type="ECO:0000256" key="3">
    <source>
        <dbReference type="ARBA" id="ARBA00022679"/>
    </source>
</evidence>
<keyword evidence="10" id="KW-1185">Reference proteome</keyword>
<evidence type="ECO:0000256" key="1">
    <source>
        <dbReference type="ARBA" id="ARBA00022450"/>
    </source>
</evidence>
<dbReference type="InterPro" id="IPR036291">
    <property type="entry name" value="NAD(P)-bd_dom_sf"/>
</dbReference>
<dbReference type="InterPro" id="IPR049552">
    <property type="entry name" value="PKS_DH_N"/>
</dbReference>
<gene>
    <name evidence="9" type="ORF">ACFQKB_20735</name>
</gene>
<feature type="domain" description="Carrier" evidence="6">
    <location>
        <begin position="957"/>
        <end position="1033"/>
    </location>
</feature>
<dbReference type="SMART" id="SM00822">
    <property type="entry name" value="PKS_KR"/>
    <property type="match status" value="1"/>
</dbReference>
<evidence type="ECO:0000259" key="6">
    <source>
        <dbReference type="PROSITE" id="PS50075"/>
    </source>
</evidence>
<evidence type="ECO:0000259" key="7">
    <source>
        <dbReference type="PROSITE" id="PS52004"/>
    </source>
</evidence>
<keyword evidence="4" id="KW-0012">Acyltransferase</keyword>
<dbReference type="InterPro" id="IPR016039">
    <property type="entry name" value="Thiolase-like"/>
</dbReference>
<feature type="domain" description="Ketosynthase family 3 (KS3)" evidence="7">
    <location>
        <begin position="1"/>
        <end position="473"/>
    </location>
</feature>
<dbReference type="InterPro" id="IPR014031">
    <property type="entry name" value="Ketoacyl_synth_C"/>
</dbReference>
<evidence type="ECO:0000259" key="8">
    <source>
        <dbReference type="PROSITE" id="PS52019"/>
    </source>
</evidence>
<dbReference type="Pfam" id="PF14765">
    <property type="entry name" value="PS-DH"/>
    <property type="match status" value="1"/>
</dbReference>
<dbReference type="RefSeq" id="WP_160822717.1">
    <property type="nucleotide sequence ID" value="NZ_JBHSXS010000012.1"/>
</dbReference>
<feature type="active site" description="Proton donor; for dehydratase activity" evidence="5">
    <location>
        <position position="1686"/>
    </location>
</feature>
<dbReference type="Pfam" id="PF00109">
    <property type="entry name" value="ketoacyl-synt"/>
    <property type="match status" value="1"/>
</dbReference>
<dbReference type="Proteomes" id="UP001596380">
    <property type="component" value="Unassembled WGS sequence"/>
</dbReference>